<evidence type="ECO:0000313" key="1">
    <source>
        <dbReference type="EMBL" id="MVN90297.1"/>
    </source>
</evidence>
<protein>
    <submittedName>
        <fullName evidence="1">Uncharacterized protein</fullName>
    </submittedName>
</protein>
<accession>A0A6I4I603</accession>
<reference evidence="1 2" key="1">
    <citation type="submission" date="2019-12" db="EMBL/GenBank/DDBJ databases">
        <title>Mucilaginibacter sp. HME9299 genome sequencing and assembly.</title>
        <authorList>
            <person name="Kang H."/>
            <person name="Kim H."/>
            <person name="Joh K."/>
        </authorList>
    </citation>
    <scope>NUCLEOTIDE SEQUENCE [LARGE SCALE GENOMIC DNA]</scope>
    <source>
        <strain evidence="1 2">HME9299</strain>
    </source>
</reference>
<sequence length="289" mass="32300">MKLLRLAILLCSSIPAVVKGQATSTNAKTNIMFLGCTHFGQEAFYKQAPSTDLFSSDRQKDVTEINRQLALYKPDLVLIECEPAEQHTVDSLYNLFKAGKLNFNQLNYGRAEAYQFGFNLAKASGLNHVFGVDYYNGLSTRLIKEGEGLQFFGEGLSAFSNFGRSVDKQLKDNVINLKQYLLKLNSPDTYALTYYTLFINPARVTNGAFGKLDASVDSAHVDKKFIGAEYISIFYNRELKIFSNILSVQQATKGKRILVIMGQRHAAVLSKIIENDPAFTVVPLSRHLK</sequence>
<gene>
    <name evidence="1" type="ORF">GO816_04085</name>
</gene>
<dbReference type="OrthoDB" id="7055505at2"/>
<keyword evidence="2" id="KW-1185">Reference proteome</keyword>
<comment type="caution">
    <text evidence="1">The sequence shown here is derived from an EMBL/GenBank/DDBJ whole genome shotgun (WGS) entry which is preliminary data.</text>
</comment>
<dbReference type="AlphaFoldDB" id="A0A6I4I603"/>
<name>A0A6I4I603_9SPHI</name>
<organism evidence="1 2">
    <name type="scientific">Mucilaginibacter aquatilis</name>
    <dbReference type="NCBI Taxonomy" id="1517760"/>
    <lineage>
        <taxon>Bacteria</taxon>
        <taxon>Pseudomonadati</taxon>
        <taxon>Bacteroidota</taxon>
        <taxon>Sphingobacteriia</taxon>
        <taxon>Sphingobacteriales</taxon>
        <taxon>Sphingobacteriaceae</taxon>
        <taxon>Mucilaginibacter</taxon>
    </lineage>
</organism>
<dbReference type="InterPro" id="IPR043749">
    <property type="entry name" value="DUF5694"/>
</dbReference>
<dbReference type="RefSeq" id="WP_157540060.1">
    <property type="nucleotide sequence ID" value="NZ_WQLA01000001.1"/>
</dbReference>
<dbReference type="EMBL" id="WQLA01000001">
    <property type="protein sequence ID" value="MVN90297.1"/>
    <property type="molecule type" value="Genomic_DNA"/>
</dbReference>
<dbReference type="Proteomes" id="UP000434850">
    <property type="component" value="Unassembled WGS sequence"/>
</dbReference>
<proteinExistence type="predicted"/>
<evidence type="ECO:0000313" key="2">
    <source>
        <dbReference type="Proteomes" id="UP000434850"/>
    </source>
</evidence>
<dbReference type="Pfam" id="PF18950">
    <property type="entry name" value="DUF5694"/>
    <property type="match status" value="1"/>
</dbReference>